<dbReference type="PANTHER" id="PTHR28660:SF1">
    <property type="entry name" value="COILED-COIL DOMAIN-CONTAINING PROTEIN 73"/>
    <property type="match status" value="1"/>
</dbReference>
<evidence type="ECO:0000256" key="2">
    <source>
        <dbReference type="SAM" id="MobiDB-lite"/>
    </source>
</evidence>
<feature type="compositionally biased region" description="Polar residues" evidence="2">
    <location>
        <begin position="759"/>
        <end position="774"/>
    </location>
</feature>
<feature type="region of interest" description="Disordered" evidence="2">
    <location>
        <begin position="357"/>
        <end position="388"/>
    </location>
</feature>
<feature type="region of interest" description="Disordered" evidence="2">
    <location>
        <begin position="409"/>
        <end position="436"/>
    </location>
</feature>
<feature type="non-terminal residue" evidence="3">
    <location>
        <position position="1"/>
    </location>
</feature>
<dbReference type="Pfam" id="PF15818">
    <property type="entry name" value="CCDC73"/>
    <property type="match status" value="1"/>
</dbReference>
<dbReference type="InterPro" id="IPR031650">
    <property type="entry name" value="CCDC73"/>
</dbReference>
<keyword evidence="1" id="KW-0175">Coiled coil</keyword>
<dbReference type="PANTHER" id="PTHR28660">
    <property type="entry name" value="COILED-COIL DOMAIN-CONTAINING PROTEIN 73"/>
    <property type="match status" value="1"/>
</dbReference>
<proteinExistence type="predicted"/>
<accession>A0A7K5ZIK3</accession>
<feature type="compositionally biased region" description="Basic and acidic residues" evidence="2">
    <location>
        <begin position="1022"/>
        <end position="1033"/>
    </location>
</feature>
<evidence type="ECO:0000313" key="4">
    <source>
        <dbReference type="Proteomes" id="UP000550309"/>
    </source>
</evidence>
<feature type="coiled-coil region" evidence="1">
    <location>
        <begin position="182"/>
        <end position="357"/>
    </location>
</feature>
<gene>
    <name evidence="3" type="primary">Ccdc73</name>
    <name evidence="3" type="ORF">ONYCOR_R11871</name>
</gene>
<feature type="region of interest" description="Disordered" evidence="2">
    <location>
        <begin position="741"/>
        <end position="776"/>
    </location>
</feature>
<dbReference type="AlphaFoldDB" id="A0A7K5ZIK3"/>
<feature type="compositionally biased region" description="Basic and acidic residues" evidence="2">
    <location>
        <begin position="418"/>
        <end position="428"/>
    </location>
</feature>
<keyword evidence="4" id="KW-1185">Reference proteome</keyword>
<organism evidence="3 4">
    <name type="scientific">Onychorhynchus coronatus</name>
    <name type="common">Royal flycatcher</name>
    <dbReference type="NCBI Taxonomy" id="360224"/>
    <lineage>
        <taxon>Eukaryota</taxon>
        <taxon>Metazoa</taxon>
        <taxon>Chordata</taxon>
        <taxon>Craniata</taxon>
        <taxon>Vertebrata</taxon>
        <taxon>Euteleostomi</taxon>
        <taxon>Archelosauria</taxon>
        <taxon>Archosauria</taxon>
        <taxon>Dinosauria</taxon>
        <taxon>Saurischia</taxon>
        <taxon>Theropoda</taxon>
        <taxon>Coelurosauria</taxon>
        <taxon>Aves</taxon>
        <taxon>Neognathae</taxon>
        <taxon>Neoaves</taxon>
        <taxon>Telluraves</taxon>
        <taxon>Australaves</taxon>
        <taxon>Passeriformes</taxon>
        <taxon>Tyrannidae</taxon>
        <taxon>Onychorhynchus</taxon>
    </lineage>
</organism>
<feature type="compositionally biased region" description="Polar residues" evidence="2">
    <location>
        <begin position="555"/>
        <end position="572"/>
    </location>
</feature>
<evidence type="ECO:0000256" key="1">
    <source>
        <dbReference type="SAM" id="Coils"/>
    </source>
</evidence>
<feature type="compositionally biased region" description="Polar residues" evidence="2">
    <location>
        <begin position="368"/>
        <end position="384"/>
    </location>
</feature>
<feature type="region of interest" description="Disordered" evidence="2">
    <location>
        <begin position="1010"/>
        <end position="1033"/>
    </location>
</feature>
<name>A0A7K5ZIK3_ONYCO</name>
<sequence length="1065" mass="119658">LQGPSETLFSIRLLDFKTSLLEAIEELRIRRETETNYEDQINKIVVEKQELEWQKETLQHQVDTLQQQNREAMAAFKKQLQARLFAMEEEKGKYQLAVETKEKEIDGLKETLKALQISKYTLQKKLNEMDQKLQMHLTAKEEHHKKLNEVERCYATIASQFGIIKGVHGKLEHSVQEAIQHNKKLMSVNKRQETEISNLKEELKKVTTDLIRSKVTSQYRVGEENINLAAKEKQFQELQQKIRMETAVSKKVQEENTHIKEEKLEILSSLQCVQELLQRITQTNARLERELNALKEEYQALERDNELQREKAKENEEKFLNLQHEHEKALRTWKKDEENMRREIDTIKNELNSLKGLHGHLEDYHPPQGNQHSEQVENLQSGQEQSKDGEIQAVHKENEFIQSVIRKHGNCEHEEESEVKNTRDHSSNTEELQTEQSNNLTWIAEINLQVLENCSKDEINVASACEEKQREASPRNTLCTDTDLITQGQSSEMHVTGSKEAENAGATQGMLLDENNTNLEQKPQASTEPLAAGHTQGKAFSDSTEPVGADKKNGNWETNSSKQELGNTTAESTCAKADTKSDTIQHSRSVLTPEALKPESEVVLCTEEDALCERSTGDHQAKELSFGILPHAKESSQTEYQKCSLLTSDNYVGSRLQKTEKNLSGFHKLPLKQIHADAEDRNYARNMNTNGAVGSSGVPATDAQNLPAAYCDNASGDGAVKEHSDYMSALATFKLCPPKTEGGINAGDVPSKQPEQDSTKQPGNAASTSTSHAETISPVKADGLEIAHEKPPTDGAGTDQLIPCKKVNGDTQIHPIKNGHSLEIHNSTNNALLKEKKDLLNSTVPGRKFAEGHLKESCSLPMRTSGTLVNISGRSSFDLSTSDKKAEKTPLYFNFFDLSSCSRVNQMRGQATWASASKEPSLLKLPCLMENTKVISKTQCQNLSENVDTGEAEQGSTISNRAANTLNTSNIHRDPQGDPSEEWNAIAKTFYDSSFPTEHVEEGFTTLQQKQKSSPMTVTPARSEKALRDEDNSALHNSVLQNQIDIEKFRNLEILHSARKRKYEE</sequence>
<dbReference type="Proteomes" id="UP000550309">
    <property type="component" value="Unassembled WGS sequence"/>
</dbReference>
<reference evidence="3 4" key="1">
    <citation type="submission" date="2019-09" db="EMBL/GenBank/DDBJ databases">
        <title>Bird 10,000 Genomes (B10K) Project - Family phase.</title>
        <authorList>
            <person name="Zhang G."/>
        </authorList>
    </citation>
    <scope>NUCLEOTIDE SEQUENCE [LARGE SCALE GENOMIC DNA]</scope>
    <source>
        <strain evidence="3">B10K-DU-028-75</strain>
        <tissue evidence="3">Mixed tissue sample</tissue>
    </source>
</reference>
<feature type="region of interest" description="Disordered" evidence="2">
    <location>
        <begin position="521"/>
        <end position="587"/>
    </location>
</feature>
<dbReference type="OrthoDB" id="6145717at2759"/>
<protein>
    <submittedName>
        <fullName evidence="3">CCD73 protein</fullName>
    </submittedName>
</protein>
<feature type="non-terminal residue" evidence="3">
    <location>
        <position position="1065"/>
    </location>
</feature>
<evidence type="ECO:0000313" key="3">
    <source>
        <dbReference type="EMBL" id="NWU77215.1"/>
    </source>
</evidence>
<feature type="coiled-coil region" evidence="1">
    <location>
        <begin position="41"/>
        <end position="118"/>
    </location>
</feature>
<comment type="caution">
    <text evidence="3">The sequence shown here is derived from an EMBL/GenBank/DDBJ whole genome shotgun (WGS) entry which is preliminary data.</text>
</comment>
<dbReference type="EMBL" id="VZRK01000036">
    <property type="protein sequence ID" value="NWU77215.1"/>
    <property type="molecule type" value="Genomic_DNA"/>
</dbReference>